<reference evidence="11 12" key="1">
    <citation type="journal article" date="2013" name="PLoS Genet.">
        <title>The genome and development-dependent transcriptomes of Pyronema confluens: a window into fungal evolution.</title>
        <authorList>
            <person name="Traeger S."/>
            <person name="Altegoer F."/>
            <person name="Freitag M."/>
            <person name="Gabaldon T."/>
            <person name="Kempken F."/>
            <person name="Kumar A."/>
            <person name="Marcet-Houben M."/>
            <person name="Poggeler S."/>
            <person name="Stajich J.E."/>
            <person name="Nowrousian M."/>
        </authorList>
    </citation>
    <scope>NUCLEOTIDE SEQUENCE [LARGE SCALE GENOMIC DNA]</scope>
    <source>
        <strain evidence="12">CBS 100304</strain>
        <tissue evidence="11">Vegetative mycelium</tissue>
    </source>
</reference>
<dbReference type="PROSITE" id="PS51281">
    <property type="entry name" value="TAP_C"/>
    <property type="match status" value="1"/>
</dbReference>
<proteinExistence type="inferred from homology"/>
<dbReference type="SMART" id="SM00804">
    <property type="entry name" value="TAP_C"/>
    <property type="match status" value="1"/>
</dbReference>
<dbReference type="OMA" id="YGGHEAW"/>
<dbReference type="InterPro" id="IPR001611">
    <property type="entry name" value="Leu-rich_rpt"/>
</dbReference>
<gene>
    <name evidence="11" type="ORF">PCON_02390</name>
</gene>
<comment type="similarity">
    <text evidence="2">Belongs to the NXF family.</text>
</comment>
<feature type="compositionally biased region" description="Gly residues" evidence="8">
    <location>
        <begin position="32"/>
        <end position="45"/>
    </location>
</feature>
<name>U4LBF2_PYROM</name>
<keyword evidence="6" id="KW-0509">mRNA transport</keyword>
<dbReference type="OrthoDB" id="25872at2759"/>
<dbReference type="eggNOG" id="KOG3763">
    <property type="taxonomic scope" value="Eukaryota"/>
</dbReference>
<dbReference type="SUPFAM" id="SSF46934">
    <property type="entry name" value="UBA-like"/>
    <property type="match status" value="1"/>
</dbReference>
<keyword evidence="4" id="KW-0433">Leucine-rich repeat</keyword>
<dbReference type="GO" id="GO:0003723">
    <property type="term" value="F:RNA binding"/>
    <property type="evidence" value="ECO:0007669"/>
    <property type="project" value="TreeGrafter"/>
</dbReference>
<sequence length="670" mass="73226">MSGRIGGGGITKRTGTGRTRVDRDGDLDMDGPAGGARGGRGGARRGGASVPGRHINLNNAPKGPAADQKRSGSGMGAGKRGGKARGGSSRRNANEHHVQLVGIKVDGWKASKGSAEECIRFMERKTSLKFRKTQKQGEFLILYVPPAVIAQVLNWDGAKFAGVNLKITADAVDGMLDSSMQDATPKNGSTANTKAILDQVLTARYRPEEKFLDLSRLGEEAILRDNGFFSQGSTTMKVFPALMVCAEKKWPTGNIKREMIHSVSVAQNHLKSITPVTSLSITFPDLKNLSLEGNEISDLKALEGWRSRFRNLEQLYLTGNPVMNVDNYRDVMIRRYPKLVLLDNVAVDRPAIDIGDNKPRINIIQNPSTAVDANGRPIFPLPVRGHLQDDPNATATQFLMQFFSAIDSSKDMILERFYTPQSTFSLSVNTSAPRVEALQGERQFWDAYIPKSRNMKRIHDVPQMIDRLAVGPQEIRTLWDSLPATRHNAQIGELWSFDVITTEISKGVMGQVAMVHGEFEELNPNSSAIIKRSFDRSFTLGMSTEGVKVLSDLMTVRSYSGHTAWQVDPNAPVAVPQMAPPIASAPQVIPQAAPQLVAAPVPGSAAPIASASLPDIEEQQRRCMQLAETTGLNLKYAEMCLMNSNWDLASAWLSWNDAKQNGTITPDMLQ</sequence>
<feature type="region of interest" description="Disordered" evidence="8">
    <location>
        <begin position="1"/>
        <end position="95"/>
    </location>
</feature>
<dbReference type="Pfam" id="PF22602">
    <property type="entry name" value="NXF_NTF2"/>
    <property type="match status" value="1"/>
</dbReference>
<dbReference type="InterPro" id="IPR002075">
    <property type="entry name" value="NTF2_dom"/>
</dbReference>
<keyword evidence="12" id="KW-1185">Reference proteome</keyword>
<evidence type="ECO:0000313" key="11">
    <source>
        <dbReference type="EMBL" id="CCX15931.1"/>
    </source>
</evidence>
<dbReference type="InterPro" id="IPR009060">
    <property type="entry name" value="UBA-like_sf"/>
</dbReference>
<dbReference type="InterPro" id="IPR032675">
    <property type="entry name" value="LRR_dom_sf"/>
</dbReference>
<evidence type="ECO:0000256" key="4">
    <source>
        <dbReference type="ARBA" id="ARBA00022614"/>
    </source>
</evidence>
<evidence type="ECO:0000256" key="2">
    <source>
        <dbReference type="ARBA" id="ARBA00009285"/>
    </source>
</evidence>
<feature type="domain" description="TAP-C" evidence="10">
    <location>
        <begin position="617"/>
        <end position="670"/>
    </location>
</feature>
<dbReference type="STRING" id="1076935.U4LBF2"/>
<protein>
    <submittedName>
        <fullName evidence="11">Similar to mRNA export factor mex67 acc. no. Q9Y8G3</fullName>
    </submittedName>
</protein>
<feature type="domain" description="NTF2" evidence="9">
    <location>
        <begin position="394"/>
        <end position="556"/>
    </location>
</feature>
<dbReference type="GO" id="GO:0016973">
    <property type="term" value="P:poly(A)+ mRNA export from nucleus"/>
    <property type="evidence" value="ECO:0007669"/>
    <property type="project" value="TreeGrafter"/>
</dbReference>
<dbReference type="InterPro" id="IPR005637">
    <property type="entry name" value="TAP_C_dom"/>
</dbReference>
<feature type="compositionally biased region" description="Gly residues" evidence="8">
    <location>
        <begin position="1"/>
        <end position="10"/>
    </location>
</feature>
<dbReference type="PROSITE" id="PS51450">
    <property type="entry name" value="LRR"/>
    <property type="match status" value="1"/>
</dbReference>
<keyword evidence="3" id="KW-0813">Transport</keyword>
<dbReference type="InterPro" id="IPR040736">
    <property type="entry name" value="Mex67_RRM"/>
</dbReference>
<dbReference type="Pfam" id="PF18444">
    <property type="entry name" value="RRM_9"/>
    <property type="match status" value="1"/>
</dbReference>
<evidence type="ECO:0000256" key="7">
    <source>
        <dbReference type="ARBA" id="ARBA00023242"/>
    </source>
</evidence>
<dbReference type="PANTHER" id="PTHR10662">
    <property type="entry name" value="NUCLEAR RNA EXPORT FACTOR"/>
    <property type="match status" value="1"/>
</dbReference>
<keyword evidence="5" id="KW-0677">Repeat</keyword>
<dbReference type="Gene3D" id="1.10.8.10">
    <property type="entry name" value="DNA helicase RuvA subunit, C-terminal domain"/>
    <property type="match status" value="1"/>
</dbReference>
<evidence type="ECO:0000256" key="3">
    <source>
        <dbReference type="ARBA" id="ARBA00022448"/>
    </source>
</evidence>
<evidence type="ECO:0000256" key="5">
    <source>
        <dbReference type="ARBA" id="ARBA00022737"/>
    </source>
</evidence>
<dbReference type="InterPro" id="IPR032710">
    <property type="entry name" value="NTF2-like_dom_sf"/>
</dbReference>
<dbReference type="EMBL" id="HF936265">
    <property type="protein sequence ID" value="CCX15931.1"/>
    <property type="molecule type" value="Genomic_DNA"/>
</dbReference>
<dbReference type="Gene3D" id="3.10.450.50">
    <property type="match status" value="1"/>
</dbReference>
<evidence type="ECO:0000256" key="6">
    <source>
        <dbReference type="ARBA" id="ARBA00022816"/>
    </source>
</evidence>
<evidence type="ECO:0000259" key="10">
    <source>
        <dbReference type="PROSITE" id="PS51281"/>
    </source>
</evidence>
<keyword evidence="7" id="KW-0539">Nucleus</keyword>
<dbReference type="PANTHER" id="PTHR10662:SF22">
    <property type="entry name" value="NUCLEAR RNA EXPORT FACTOR 1"/>
    <property type="match status" value="1"/>
</dbReference>
<dbReference type="CDD" id="cd14342">
    <property type="entry name" value="UBA_TAP-C"/>
    <property type="match status" value="1"/>
</dbReference>
<dbReference type="SUPFAM" id="SSF52058">
    <property type="entry name" value="L domain-like"/>
    <property type="match status" value="1"/>
</dbReference>
<dbReference type="InterPro" id="IPR018222">
    <property type="entry name" value="Nuclear_transport_factor_2_euk"/>
</dbReference>
<dbReference type="Gene3D" id="3.80.10.10">
    <property type="entry name" value="Ribonuclease Inhibitor"/>
    <property type="match status" value="1"/>
</dbReference>
<organism evidence="11 12">
    <name type="scientific">Pyronema omphalodes (strain CBS 100304)</name>
    <name type="common">Pyronema confluens</name>
    <dbReference type="NCBI Taxonomy" id="1076935"/>
    <lineage>
        <taxon>Eukaryota</taxon>
        <taxon>Fungi</taxon>
        <taxon>Dikarya</taxon>
        <taxon>Ascomycota</taxon>
        <taxon>Pezizomycotina</taxon>
        <taxon>Pezizomycetes</taxon>
        <taxon>Pezizales</taxon>
        <taxon>Pyronemataceae</taxon>
        <taxon>Pyronema</taxon>
    </lineage>
</organism>
<evidence type="ECO:0000256" key="1">
    <source>
        <dbReference type="ARBA" id="ARBA00004123"/>
    </source>
</evidence>
<dbReference type="InterPro" id="IPR030217">
    <property type="entry name" value="NXF_fam"/>
</dbReference>
<comment type="subcellular location">
    <subcellularLocation>
        <location evidence="1">Nucleus</location>
    </subcellularLocation>
</comment>
<evidence type="ECO:0000259" key="9">
    <source>
        <dbReference type="PROSITE" id="PS50177"/>
    </source>
</evidence>
<evidence type="ECO:0000313" key="12">
    <source>
        <dbReference type="Proteomes" id="UP000018144"/>
    </source>
</evidence>
<accession>U4LBF2</accession>
<dbReference type="PROSITE" id="PS50177">
    <property type="entry name" value="NTF2_DOMAIN"/>
    <property type="match status" value="1"/>
</dbReference>
<dbReference type="Proteomes" id="UP000018144">
    <property type="component" value="Unassembled WGS sequence"/>
</dbReference>
<dbReference type="GO" id="GO:0005634">
    <property type="term" value="C:nucleus"/>
    <property type="evidence" value="ECO:0007669"/>
    <property type="project" value="UniProtKB-SubCell"/>
</dbReference>
<dbReference type="SUPFAM" id="SSF54427">
    <property type="entry name" value="NTF2-like"/>
    <property type="match status" value="1"/>
</dbReference>
<evidence type="ECO:0000256" key="8">
    <source>
        <dbReference type="SAM" id="MobiDB-lite"/>
    </source>
</evidence>
<dbReference type="Pfam" id="PF03943">
    <property type="entry name" value="TAP_C"/>
    <property type="match status" value="1"/>
</dbReference>
<dbReference type="AlphaFoldDB" id="U4LBF2"/>